<evidence type="ECO:0000259" key="2">
    <source>
        <dbReference type="Pfam" id="PF16862"/>
    </source>
</evidence>
<dbReference type="AlphaFoldDB" id="A0A4R0RDS5"/>
<name>A0A4R0RDS5_9APHY</name>
<evidence type="ECO:0000313" key="4">
    <source>
        <dbReference type="Proteomes" id="UP000292702"/>
    </source>
</evidence>
<dbReference type="Gene3D" id="3.20.20.80">
    <property type="entry name" value="Glycosidases"/>
    <property type="match status" value="1"/>
</dbReference>
<dbReference type="InterPro" id="IPR052974">
    <property type="entry name" value="GH79_Enzymes"/>
</dbReference>
<dbReference type="PANTHER" id="PTHR36183:SF2">
    <property type="entry name" value="BETA-GLUCURONIDASE C-TERMINAL DOMAIN-CONTAINING PROTEIN"/>
    <property type="match status" value="1"/>
</dbReference>
<comment type="caution">
    <text evidence="3">The sequence shown here is derived from an EMBL/GenBank/DDBJ whole genome shotgun (WGS) entry which is preliminary data.</text>
</comment>
<feature type="domain" description="Beta-glucuronidase C-terminal" evidence="2">
    <location>
        <begin position="412"/>
        <end position="520"/>
    </location>
</feature>
<dbReference type="InterPro" id="IPR031728">
    <property type="entry name" value="GlcAase_C"/>
</dbReference>
<organism evidence="3 4">
    <name type="scientific">Steccherinum ochraceum</name>
    <dbReference type="NCBI Taxonomy" id="92696"/>
    <lineage>
        <taxon>Eukaryota</taxon>
        <taxon>Fungi</taxon>
        <taxon>Dikarya</taxon>
        <taxon>Basidiomycota</taxon>
        <taxon>Agaricomycotina</taxon>
        <taxon>Agaricomycetes</taxon>
        <taxon>Polyporales</taxon>
        <taxon>Steccherinaceae</taxon>
        <taxon>Steccherinum</taxon>
    </lineage>
</organism>
<dbReference type="PANTHER" id="PTHR36183">
    <property type="entry name" value="BETA-GLUCURONIDASE"/>
    <property type="match status" value="1"/>
</dbReference>
<dbReference type="Pfam" id="PF16862">
    <property type="entry name" value="Glyco_hydro_79C"/>
    <property type="match status" value="1"/>
</dbReference>
<evidence type="ECO:0000256" key="1">
    <source>
        <dbReference type="SAM" id="SignalP"/>
    </source>
</evidence>
<gene>
    <name evidence="3" type="ORF">EIP91_002944</name>
</gene>
<sequence length="523" mass="56265">MSFTPGYLLQTLTLALLLSSVQASQNVSLPHISSSPTNASQVIDPRLASFSMEFSYLPTFGGNKTHPNVLTQELMQRLVERTGVGPDVRPGGITIDSSIYSPNASALELDMSPSGGIYRTTYGPAWFESLDVFSDSSPIVVTVNLGNDTISIARDQLATHIKTIGWSRIRALELGNEADHYAGNQRPSTWGSADYTAQYLGWTSFLTRNLSLPTHIFQAAGFADFWSVKEVIGEGITTTNTVKVFSQHTYQYSTCDPARNAIATLPNLVNHRNITSFLDQWKPHIAAAKQAGAEFVVGEYNSVSCSGKENVTNTFGQALWLADTVLYGAVIDISRLYLHQGATLVLQSSTQANTPGFSWYDQWYPTTSDRFGDPHAGPSFVALLLITEAVGSSTKSQIALIPTPAFPQLAVYAIWDPTARPSRDGPARIAILNLATRNVTATPEQVDEESVVLDLGGYVRKGKGRSATVKRMTSTGLDATDAGAATWAGQSYESGKANGTLVVEGLSAGKVTVKGSEGVLVFF</sequence>
<keyword evidence="1" id="KW-0732">Signal</keyword>
<dbReference type="EMBL" id="RWJN01000191">
    <property type="protein sequence ID" value="TCD65236.1"/>
    <property type="molecule type" value="Genomic_DNA"/>
</dbReference>
<accession>A0A4R0RDS5</accession>
<evidence type="ECO:0000313" key="3">
    <source>
        <dbReference type="EMBL" id="TCD65236.1"/>
    </source>
</evidence>
<reference evidence="3 4" key="1">
    <citation type="submission" date="2018-11" db="EMBL/GenBank/DDBJ databases">
        <title>Genome assembly of Steccherinum ochraceum LE-BIN_3174, the white-rot fungus of the Steccherinaceae family (The Residual Polyporoid clade, Polyporales, Basidiomycota).</title>
        <authorList>
            <person name="Fedorova T.V."/>
            <person name="Glazunova O.A."/>
            <person name="Landesman E.O."/>
            <person name="Moiseenko K.V."/>
            <person name="Psurtseva N.V."/>
            <person name="Savinova O.S."/>
            <person name="Shakhova N.V."/>
            <person name="Tyazhelova T.V."/>
            <person name="Vasina D.V."/>
        </authorList>
    </citation>
    <scope>NUCLEOTIDE SEQUENCE [LARGE SCALE GENOMIC DNA]</scope>
    <source>
        <strain evidence="3 4">LE-BIN_3174</strain>
    </source>
</reference>
<dbReference type="SUPFAM" id="SSF51445">
    <property type="entry name" value="(Trans)glycosidases"/>
    <property type="match status" value="1"/>
</dbReference>
<dbReference type="InterPro" id="IPR017853">
    <property type="entry name" value="GH"/>
</dbReference>
<dbReference type="OrthoDB" id="2831684at2759"/>
<proteinExistence type="predicted"/>
<keyword evidence="4" id="KW-1185">Reference proteome</keyword>
<feature type="chain" id="PRO_5021024246" description="Beta-glucuronidase C-terminal domain-containing protein" evidence="1">
    <location>
        <begin position="24"/>
        <end position="523"/>
    </location>
</feature>
<feature type="signal peptide" evidence="1">
    <location>
        <begin position="1"/>
        <end position="23"/>
    </location>
</feature>
<dbReference type="Proteomes" id="UP000292702">
    <property type="component" value="Unassembled WGS sequence"/>
</dbReference>
<protein>
    <recommendedName>
        <fullName evidence="2">Beta-glucuronidase C-terminal domain-containing protein</fullName>
    </recommendedName>
</protein>